<gene>
    <name evidence="3" type="ORF">FDO65_03240</name>
</gene>
<dbReference type="EMBL" id="SZZH01000001">
    <property type="protein sequence ID" value="TKV60712.1"/>
    <property type="molecule type" value="Genomic_DNA"/>
</dbReference>
<accession>A0A4U6QKS2</accession>
<keyword evidence="2" id="KW-0812">Transmembrane</keyword>
<reference evidence="3 4" key="1">
    <citation type="submission" date="2019-05" db="EMBL/GenBank/DDBJ databases">
        <title>Nakamurella sp. N5BH11, whole genome shotgun sequence.</title>
        <authorList>
            <person name="Tuo L."/>
        </authorList>
    </citation>
    <scope>NUCLEOTIDE SEQUENCE [LARGE SCALE GENOMIC DNA]</scope>
    <source>
        <strain evidence="3 4">N5BH11</strain>
    </source>
</reference>
<proteinExistence type="predicted"/>
<evidence type="ECO:0000256" key="2">
    <source>
        <dbReference type="SAM" id="Phobius"/>
    </source>
</evidence>
<dbReference type="OrthoDB" id="3691820at2"/>
<keyword evidence="2" id="KW-1133">Transmembrane helix</keyword>
<protein>
    <submittedName>
        <fullName evidence="3">Uncharacterized protein</fullName>
    </submittedName>
</protein>
<feature type="region of interest" description="Disordered" evidence="1">
    <location>
        <begin position="1"/>
        <end position="30"/>
    </location>
</feature>
<feature type="transmembrane region" description="Helical" evidence="2">
    <location>
        <begin position="114"/>
        <end position="136"/>
    </location>
</feature>
<feature type="transmembrane region" description="Helical" evidence="2">
    <location>
        <begin position="39"/>
        <end position="59"/>
    </location>
</feature>
<evidence type="ECO:0000313" key="3">
    <source>
        <dbReference type="EMBL" id="TKV60712.1"/>
    </source>
</evidence>
<dbReference type="Proteomes" id="UP000306985">
    <property type="component" value="Unassembled WGS sequence"/>
</dbReference>
<keyword evidence="2" id="KW-0472">Membrane</keyword>
<keyword evidence="4" id="KW-1185">Reference proteome</keyword>
<sequence length="174" mass="17591">MIDGSRPTDPLPIVRSGPPGPWGPAATAPAPRRTARTGVLLGLPGLILILVGAFLPWLISGTVRRSSFAVAGVADRLGVADGLGGTLVAAWPAICASFVLPVLVAAFRCWRTAGFLAVLLGLLAGGLAGTALWFGLAGSASVVRLDLTGPSVMLTGALLFIAGGIALLRSHPLR</sequence>
<comment type="caution">
    <text evidence="3">The sequence shown here is derived from an EMBL/GenBank/DDBJ whole genome shotgun (WGS) entry which is preliminary data.</text>
</comment>
<evidence type="ECO:0000256" key="1">
    <source>
        <dbReference type="SAM" id="MobiDB-lite"/>
    </source>
</evidence>
<dbReference type="AlphaFoldDB" id="A0A4U6QKS2"/>
<dbReference type="RefSeq" id="WP_137448015.1">
    <property type="nucleotide sequence ID" value="NZ_SZZH01000001.1"/>
</dbReference>
<organism evidence="3 4">
    <name type="scientific">Nakamurella flava</name>
    <dbReference type="NCBI Taxonomy" id="2576308"/>
    <lineage>
        <taxon>Bacteria</taxon>
        <taxon>Bacillati</taxon>
        <taxon>Actinomycetota</taxon>
        <taxon>Actinomycetes</taxon>
        <taxon>Nakamurellales</taxon>
        <taxon>Nakamurellaceae</taxon>
        <taxon>Nakamurella</taxon>
    </lineage>
</organism>
<name>A0A4U6QKS2_9ACTN</name>
<feature type="transmembrane region" description="Helical" evidence="2">
    <location>
        <begin position="88"/>
        <end position="107"/>
    </location>
</feature>
<evidence type="ECO:0000313" key="4">
    <source>
        <dbReference type="Proteomes" id="UP000306985"/>
    </source>
</evidence>
<feature type="transmembrane region" description="Helical" evidence="2">
    <location>
        <begin position="148"/>
        <end position="168"/>
    </location>
</feature>